<feature type="transmembrane region" description="Helical" evidence="6">
    <location>
        <begin position="182"/>
        <end position="202"/>
    </location>
</feature>
<comment type="subcellular location">
    <subcellularLocation>
        <location evidence="1">Membrane</location>
        <topology evidence="1">Multi-pass membrane protein</topology>
    </subcellularLocation>
</comment>
<evidence type="ECO:0008006" key="10">
    <source>
        <dbReference type="Google" id="ProtNLM"/>
    </source>
</evidence>
<dbReference type="Proteomes" id="UP001229862">
    <property type="component" value="Chromosome"/>
</dbReference>
<evidence type="ECO:0000313" key="7">
    <source>
        <dbReference type="EMBL" id="MDQ5769489.1"/>
    </source>
</evidence>
<dbReference type="Pfam" id="PF03073">
    <property type="entry name" value="TspO_MBR"/>
    <property type="match status" value="1"/>
</dbReference>
<name>A0AA51MLB7_9GAMM</name>
<organism evidence="8">
    <name type="scientific">Thiothrix subterranea</name>
    <dbReference type="NCBI Taxonomy" id="2735563"/>
    <lineage>
        <taxon>Bacteria</taxon>
        <taxon>Pseudomonadati</taxon>
        <taxon>Pseudomonadota</taxon>
        <taxon>Gammaproteobacteria</taxon>
        <taxon>Thiotrichales</taxon>
        <taxon>Thiotrichaceae</taxon>
        <taxon>Thiothrix</taxon>
    </lineage>
</organism>
<evidence type="ECO:0000256" key="5">
    <source>
        <dbReference type="ARBA" id="ARBA00023136"/>
    </source>
</evidence>
<dbReference type="Proteomes" id="UP001223336">
    <property type="component" value="Unassembled WGS sequence"/>
</dbReference>
<evidence type="ECO:0000256" key="6">
    <source>
        <dbReference type="SAM" id="Phobius"/>
    </source>
</evidence>
<keyword evidence="3 6" id="KW-0812">Transmembrane</keyword>
<keyword evidence="5 6" id="KW-0472">Membrane</keyword>
<protein>
    <recommendedName>
        <fullName evidence="10">Tryptophan-rich sensory protein</fullName>
    </recommendedName>
</protein>
<dbReference type="InterPro" id="IPR004307">
    <property type="entry name" value="TspO_MBR"/>
</dbReference>
<dbReference type="EMBL" id="CP133217">
    <property type="protein sequence ID" value="WML86298.1"/>
    <property type="molecule type" value="Genomic_DNA"/>
</dbReference>
<evidence type="ECO:0000313" key="9">
    <source>
        <dbReference type="Proteomes" id="UP001223336"/>
    </source>
</evidence>
<keyword evidence="4 6" id="KW-1133">Transmembrane helix</keyword>
<proteinExistence type="inferred from homology"/>
<dbReference type="Gene3D" id="1.20.1260.100">
    <property type="entry name" value="TspO/MBR protein"/>
    <property type="match status" value="1"/>
</dbReference>
<evidence type="ECO:0000256" key="2">
    <source>
        <dbReference type="ARBA" id="ARBA00007524"/>
    </source>
</evidence>
<keyword evidence="9" id="KW-1185">Reference proteome</keyword>
<reference evidence="8 9" key="1">
    <citation type="submission" date="2023-08" db="EMBL/GenBank/DDBJ databases">
        <title>New molecular markers tilS and rpoB for phylogenetic and monitoring studies of the genus Thiothrix biodiversity.</title>
        <authorList>
            <person name="Ravin N.V."/>
            <person name="Smolyakov D."/>
            <person name="Markov N.D."/>
            <person name="Beletsky A.V."/>
            <person name="Mardanov A.V."/>
            <person name="Rudenko T.S."/>
            <person name="Grabovich M.Y."/>
        </authorList>
    </citation>
    <scope>NUCLEOTIDE SEQUENCE</scope>
    <source>
        <strain evidence="8">DNT52</strain>
        <strain evidence="7 9">H33</strain>
    </source>
</reference>
<dbReference type="AlphaFoldDB" id="A0AA51MLB7"/>
<accession>A0AA51MLB7</accession>
<dbReference type="EMBL" id="JAVFKN010000017">
    <property type="protein sequence ID" value="MDQ5769489.1"/>
    <property type="molecule type" value="Genomic_DNA"/>
</dbReference>
<evidence type="ECO:0000256" key="4">
    <source>
        <dbReference type="ARBA" id="ARBA00022989"/>
    </source>
</evidence>
<dbReference type="RefSeq" id="WP_308135353.1">
    <property type="nucleotide sequence ID" value="NZ_CP133217.1"/>
</dbReference>
<dbReference type="GO" id="GO:0016020">
    <property type="term" value="C:membrane"/>
    <property type="evidence" value="ECO:0007669"/>
    <property type="project" value="UniProtKB-SubCell"/>
</dbReference>
<dbReference type="PANTHER" id="PTHR33802:SF1">
    <property type="entry name" value="XK-RELATED PROTEIN"/>
    <property type="match status" value="1"/>
</dbReference>
<dbReference type="PANTHER" id="PTHR33802">
    <property type="entry name" value="SI:CH211-161H7.5-RELATED"/>
    <property type="match status" value="1"/>
</dbReference>
<evidence type="ECO:0000313" key="8">
    <source>
        <dbReference type="EMBL" id="WML86298.1"/>
    </source>
</evidence>
<gene>
    <name evidence="7" type="ORF">RCC75_13180</name>
    <name evidence="8" type="ORF">RCG00_18640</name>
</gene>
<dbReference type="InterPro" id="IPR038330">
    <property type="entry name" value="TspO/MBR-related_sf"/>
</dbReference>
<feature type="transmembrane region" description="Helical" evidence="6">
    <location>
        <begin position="207"/>
        <end position="224"/>
    </location>
</feature>
<evidence type="ECO:0000256" key="1">
    <source>
        <dbReference type="ARBA" id="ARBA00004141"/>
    </source>
</evidence>
<sequence length="257" mass="28525">MEPTFTRKSTEWGGALAAFVLMVLVNALSNVIPFGGQTQKDISDKYPTLFTPDGFTFSIWGVIYLSLTGFVIYQALPAQRHNTLVSSVTRLFILTCIANIVWLFCWHYEQLWLSLLVMVVLLVLLVKIYRTLGIATQPFIWTQRLLLVLPFSLYTGWITVATIANLTIVQQAMGWENAGLDAINWTLLKLAIAAVISAIVILKRHDMIYGLVIAWAAYGIMSKQSGTPEIASAALLLVAVAVMLVAYQGVSRLWKSP</sequence>
<feature type="transmembrane region" description="Helical" evidence="6">
    <location>
        <begin position="230"/>
        <end position="250"/>
    </location>
</feature>
<comment type="similarity">
    <text evidence="2">Belongs to the TspO/BZRP family.</text>
</comment>
<feature type="transmembrane region" description="Helical" evidence="6">
    <location>
        <begin position="111"/>
        <end position="133"/>
    </location>
</feature>
<feature type="transmembrane region" description="Helical" evidence="6">
    <location>
        <begin position="145"/>
        <end position="170"/>
    </location>
</feature>
<feature type="transmembrane region" description="Helical" evidence="6">
    <location>
        <begin position="12"/>
        <end position="35"/>
    </location>
</feature>
<feature type="transmembrane region" description="Helical" evidence="6">
    <location>
        <begin position="88"/>
        <end position="105"/>
    </location>
</feature>
<evidence type="ECO:0000256" key="3">
    <source>
        <dbReference type="ARBA" id="ARBA00022692"/>
    </source>
</evidence>
<feature type="transmembrane region" description="Helical" evidence="6">
    <location>
        <begin position="55"/>
        <end position="76"/>
    </location>
</feature>